<protein>
    <submittedName>
        <fullName evidence="2">Uncharacterized protein</fullName>
    </submittedName>
</protein>
<dbReference type="AlphaFoldDB" id="A0AA35KIA3"/>
<reference evidence="2" key="1">
    <citation type="submission" date="2022-12" db="EMBL/GenBank/DDBJ databases">
        <authorList>
            <person name="Alioto T."/>
            <person name="Alioto T."/>
            <person name="Gomez Garrido J."/>
        </authorList>
    </citation>
    <scope>NUCLEOTIDE SEQUENCE</scope>
</reference>
<evidence type="ECO:0000256" key="1">
    <source>
        <dbReference type="SAM" id="MobiDB-lite"/>
    </source>
</evidence>
<dbReference type="EMBL" id="OX395131">
    <property type="protein sequence ID" value="CAI5778650.1"/>
    <property type="molecule type" value="Genomic_DNA"/>
</dbReference>
<gene>
    <name evidence="2" type="ORF">PODLI_1B009330</name>
</gene>
<organism evidence="2 3">
    <name type="scientific">Podarcis lilfordi</name>
    <name type="common">Lilford's wall lizard</name>
    <dbReference type="NCBI Taxonomy" id="74358"/>
    <lineage>
        <taxon>Eukaryota</taxon>
        <taxon>Metazoa</taxon>
        <taxon>Chordata</taxon>
        <taxon>Craniata</taxon>
        <taxon>Vertebrata</taxon>
        <taxon>Euteleostomi</taxon>
        <taxon>Lepidosauria</taxon>
        <taxon>Squamata</taxon>
        <taxon>Bifurcata</taxon>
        <taxon>Unidentata</taxon>
        <taxon>Episquamata</taxon>
        <taxon>Laterata</taxon>
        <taxon>Lacertibaenia</taxon>
        <taxon>Lacertidae</taxon>
        <taxon>Podarcis</taxon>
    </lineage>
</organism>
<feature type="region of interest" description="Disordered" evidence="1">
    <location>
        <begin position="16"/>
        <end position="45"/>
    </location>
</feature>
<name>A0AA35KIA3_9SAUR</name>
<accession>A0AA35KIA3</accession>
<sequence>MGRLCWRMDSVLQAGDGPSHSGHLWPPGALQGSPPEPGSGLGGPRPAEELKLHFQLLLGSLLMEAPSPGTLLQLLSDLRGYALDETGEAQTLVASSISLLLAVARRFPQLRMTVIQPDLACFRRRPKKDGIILEDM</sequence>
<evidence type="ECO:0000313" key="2">
    <source>
        <dbReference type="EMBL" id="CAI5778650.1"/>
    </source>
</evidence>
<evidence type="ECO:0000313" key="3">
    <source>
        <dbReference type="Proteomes" id="UP001178461"/>
    </source>
</evidence>
<dbReference type="Proteomes" id="UP001178461">
    <property type="component" value="Chromosome 6"/>
</dbReference>
<keyword evidence="3" id="KW-1185">Reference proteome</keyword>
<proteinExistence type="predicted"/>